<organism evidence="1 2">
    <name type="scientific">Clunio marinus</name>
    <dbReference type="NCBI Taxonomy" id="568069"/>
    <lineage>
        <taxon>Eukaryota</taxon>
        <taxon>Metazoa</taxon>
        <taxon>Ecdysozoa</taxon>
        <taxon>Arthropoda</taxon>
        <taxon>Hexapoda</taxon>
        <taxon>Insecta</taxon>
        <taxon>Pterygota</taxon>
        <taxon>Neoptera</taxon>
        <taxon>Endopterygota</taxon>
        <taxon>Diptera</taxon>
        <taxon>Nematocera</taxon>
        <taxon>Chironomoidea</taxon>
        <taxon>Chironomidae</taxon>
        <taxon>Clunio</taxon>
    </lineage>
</organism>
<keyword evidence="2" id="KW-1185">Reference proteome</keyword>
<name>A0A1J1J014_9DIPT</name>
<dbReference type="EMBL" id="CVRI01000065">
    <property type="protein sequence ID" value="CRL05735.1"/>
    <property type="molecule type" value="Genomic_DNA"/>
</dbReference>
<proteinExistence type="predicted"/>
<dbReference type="Proteomes" id="UP000183832">
    <property type="component" value="Unassembled WGS sequence"/>
</dbReference>
<protein>
    <submittedName>
        <fullName evidence="1">CLUMA_CG018764, isoform A</fullName>
    </submittedName>
</protein>
<dbReference type="AlphaFoldDB" id="A0A1J1J014"/>
<reference evidence="1 2" key="1">
    <citation type="submission" date="2015-04" db="EMBL/GenBank/DDBJ databases">
        <authorList>
            <person name="Syromyatnikov M.Y."/>
            <person name="Popov V.N."/>
        </authorList>
    </citation>
    <scope>NUCLEOTIDE SEQUENCE [LARGE SCALE GENOMIC DNA]</scope>
</reference>
<evidence type="ECO:0000313" key="1">
    <source>
        <dbReference type="EMBL" id="CRL05735.1"/>
    </source>
</evidence>
<sequence>MYSDDSAGRAWNLIEVIWHCVMFDAYSHDDITCSSVNIKLLKAFSASDYMMSFVHELENMKTILVICFNFSAIFKS</sequence>
<accession>A0A1J1J014</accession>
<evidence type="ECO:0000313" key="2">
    <source>
        <dbReference type="Proteomes" id="UP000183832"/>
    </source>
</evidence>
<gene>
    <name evidence="1" type="ORF">CLUMA_CG018764</name>
</gene>